<evidence type="ECO:0000256" key="1">
    <source>
        <dbReference type="ARBA" id="ARBA00022705"/>
    </source>
</evidence>
<name>A0A382SLU1_9ZZZZ</name>
<proteinExistence type="predicted"/>
<dbReference type="EMBL" id="UINC01129799">
    <property type="protein sequence ID" value="SVD10435.1"/>
    <property type="molecule type" value="Genomic_DNA"/>
</dbReference>
<dbReference type="Pfam" id="PF00004">
    <property type="entry name" value="AAA"/>
    <property type="match status" value="1"/>
</dbReference>
<keyword evidence="2" id="KW-0547">Nucleotide-binding</keyword>
<reference evidence="5" key="1">
    <citation type="submission" date="2018-05" db="EMBL/GenBank/DDBJ databases">
        <authorList>
            <person name="Lanie J.A."/>
            <person name="Ng W.-L."/>
            <person name="Kazmierczak K.M."/>
            <person name="Andrzejewski T.M."/>
            <person name="Davidsen T.M."/>
            <person name="Wayne K.J."/>
            <person name="Tettelin H."/>
            <person name="Glass J.I."/>
            <person name="Rusch D."/>
            <person name="Podicherti R."/>
            <person name="Tsui H.-C.T."/>
            <person name="Winkler M.E."/>
        </authorList>
    </citation>
    <scope>NUCLEOTIDE SEQUENCE</scope>
</reference>
<evidence type="ECO:0000256" key="2">
    <source>
        <dbReference type="ARBA" id="ARBA00022741"/>
    </source>
</evidence>
<dbReference type="InterPro" id="IPR027417">
    <property type="entry name" value="P-loop_NTPase"/>
</dbReference>
<dbReference type="GO" id="GO:0006281">
    <property type="term" value="P:DNA repair"/>
    <property type="evidence" value="ECO:0007669"/>
    <property type="project" value="TreeGrafter"/>
</dbReference>
<organism evidence="5">
    <name type="scientific">marine metagenome</name>
    <dbReference type="NCBI Taxonomy" id="408172"/>
    <lineage>
        <taxon>unclassified sequences</taxon>
        <taxon>metagenomes</taxon>
        <taxon>ecological metagenomes</taxon>
    </lineage>
</organism>
<dbReference type="GO" id="GO:0003689">
    <property type="term" value="F:DNA clamp loader activity"/>
    <property type="evidence" value="ECO:0007669"/>
    <property type="project" value="TreeGrafter"/>
</dbReference>
<evidence type="ECO:0000256" key="3">
    <source>
        <dbReference type="ARBA" id="ARBA00022840"/>
    </source>
</evidence>
<dbReference type="GO" id="GO:0006261">
    <property type="term" value="P:DNA-templated DNA replication"/>
    <property type="evidence" value="ECO:0007669"/>
    <property type="project" value="TreeGrafter"/>
</dbReference>
<dbReference type="GO" id="GO:0005524">
    <property type="term" value="F:ATP binding"/>
    <property type="evidence" value="ECO:0007669"/>
    <property type="project" value="UniProtKB-KW"/>
</dbReference>
<gene>
    <name evidence="5" type="ORF">METZ01_LOCUS363289</name>
</gene>
<accession>A0A382SLU1</accession>
<dbReference type="GO" id="GO:0016887">
    <property type="term" value="F:ATP hydrolysis activity"/>
    <property type="evidence" value="ECO:0007669"/>
    <property type="project" value="InterPro"/>
</dbReference>
<dbReference type="GO" id="GO:0005663">
    <property type="term" value="C:DNA replication factor C complex"/>
    <property type="evidence" value="ECO:0007669"/>
    <property type="project" value="TreeGrafter"/>
</dbReference>
<feature type="non-terminal residue" evidence="5">
    <location>
        <position position="96"/>
    </location>
</feature>
<keyword evidence="1" id="KW-0235">DNA replication</keyword>
<dbReference type="InterPro" id="IPR003959">
    <property type="entry name" value="ATPase_AAA_core"/>
</dbReference>
<keyword evidence="3" id="KW-0067">ATP-binding</keyword>
<dbReference type="Gene3D" id="3.40.50.300">
    <property type="entry name" value="P-loop containing nucleotide triphosphate hydrolases"/>
    <property type="match status" value="1"/>
</dbReference>
<dbReference type="PANTHER" id="PTHR11669">
    <property type="entry name" value="REPLICATION FACTOR C / DNA POLYMERASE III GAMMA-TAU SUBUNIT"/>
    <property type="match status" value="1"/>
</dbReference>
<evidence type="ECO:0000313" key="5">
    <source>
        <dbReference type="EMBL" id="SVD10435.1"/>
    </source>
</evidence>
<dbReference type="AlphaFoldDB" id="A0A382SLU1"/>
<dbReference type="SUPFAM" id="SSF52540">
    <property type="entry name" value="P-loop containing nucleoside triphosphate hydrolases"/>
    <property type="match status" value="1"/>
</dbReference>
<feature type="domain" description="ATPase AAA-type core" evidence="4">
    <location>
        <begin position="40"/>
        <end position="84"/>
    </location>
</feature>
<evidence type="ECO:0000259" key="4">
    <source>
        <dbReference type="Pfam" id="PF00004"/>
    </source>
</evidence>
<dbReference type="PANTHER" id="PTHR11669:SF20">
    <property type="entry name" value="REPLICATION FACTOR C SUBUNIT 4"/>
    <property type="match status" value="1"/>
</dbReference>
<sequence length="96" mass="10380">METFLWVELYRPKDIGSCVLPNNLKITLTDFISEGNIPNLILSGTSGVGKTTAAKAMLDELGSTYMMINGSEESGIDVLRTKIKNFASTVSLHGGR</sequence>
<dbReference type="InterPro" id="IPR050238">
    <property type="entry name" value="DNA_Rep/Repair_Clamp_Loader"/>
</dbReference>
<protein>
    <recommendedName>
        <fullName evidence="4">ATPase AAA-type core domain-containing protein</fullName>
    </recommendedName>
</protein>